<feature type="transmembrane region" description="Helical" evidence="1">
    <location>
        <begin position="170"/>
        <end position="191"/>
    </location>
</feature>
<evidence type="ECO:0008006" key="4">
    <source>
        <dbReference type="Google" id="ProtNLM"/>
    </source>
</evidence>
<evidence type="ECO:0000313" key="2">
    <source>
        <dbReference type="EMBL" id="PST40734.1"/>
    </source>
</evidence>
<feature type="transmembrane region" description="Helical" evidence="1">
    <location>
        <begin position="20"/>
        <end position="38"/>
    </location>
</feature>
<feature type="transmembrane region" description="Helical" evidence="1">
    <location>
        <begin position="376"/>
        <end position="398"/>
    </location>
</feature>
<evidence type="ECO:0000256" key="1">
    <source>
        <dbReference type="SAM" id="Phobius"/>
    </source>
</evidence>
<dbReference type="GeneID" id="77470563"/>
<feature type="transmembrane region" description="Helical" evidence="1">
    <location>
        <begin position="240"/>
        <end position="261"/>
    </location>
</feature>
<organism evidence="2 3">
    <name type="scientific">Faecalibacillus faecis</name>
    <dbReference type="NCBI Taxonomy" id="1982628"/>
    <lineage>
        <taxon>Bacteria</taxon>
        <taxon>Bacillati</taxon>
        <taxon>Bacillota</taxon>
        <taxon>Erysipelotrichia</taxon>
        <taxon>Erysipelotrichales</taxon>
        <taxon>Coprobacillaceae</taxon>
        <taxon>Faecalibacillus</taxon>
    </lineage>
</organism>
<dbReference type="Proteomes" id="UP000241201">
    <property type="component" value="Unassembled WGS sequence"/>
</dbReference>
<keyword evidence="1" id="KW-1133">Transmembrane helix</keyword>
<feature type="transmembrane region" description="Helical" evidence="1">
    <location>
        <begin position="404"/>
        <end position="427"/>
    </location>
</feature>
<accession>A0A2T3FZJ4</accession>
<protein>
    <recommendedName>
        <fullName evidence="4">FtsX-like permease family protein</fullName>
    </recommendedName>
</protein>
<comment type="caution">
    <text evidence="2">The sequence shown here is derived from an EMBL/GenBank/DDBJ whole genome shotgun (WGS) entry which is preliminary data.</text>
</comment>
<dbReference type="RefSeq" id="WP_106987726.1">
    <property type="nucleotide sequence ID" value="NZ_PYLP01000005.1"/>
</dbReference>
<keyword evidence="1" id="KW-0472">Membrane</keyword>
<name>A0A2T3FZJ4_9FIRM</name>
<proteinExistence type="predicted"/>
<feature type="transmembrane region" description="Helical" evidence="1">
    <location>
        <begin position="125"/>
        <end position="150"/>
    </location>
</feature>
<evidence type="ECO:0000313" key="3">
    <source>
        <dbReference type="Proteomes" id="UP000241201"/>
    </source>
</evidence>
<feature type="transmembrane region" description="Helical" evidence="1">
    <location>
        <begin position="212"/>
        <end position="234"/>
    </location>
</feature>
<feature type="transmembrane region" description="Helical" evidence="1">
    <location>
        <begin position="71"/>
        <end position="93"/>
    </location>
</feature>
<reference evidence="3" key="1">
    <citation type="submission" date="2018-03" db="EMBL/GenBank/DDBJ databases">
        <title>Lachnoclostridium SNUG30370 gen.nov., sp.nov., isolated from human faeces.</title>
        <authorList>
            <person name="Seo B."/>
            <person name="Jeon K."/>
            <person name="Ko G."/>
        </authorList>
    </citation>
    <scope>NUCLEOTIDE SEQUENCE [LARGE SCALE GENOMIC DNA]</scope>
    <source>
        <strain evidence="3">SNUG30370</strain>
    </source>
</reference>
<keyword evidence="3" id="KW-1185">Reference proteome</keyword>
<keyword evidence="1" id="KW-0812">Transmembrane</keyword>
<dbReference type="AlphaFoldDB" id="A0A2T3FZJ4"/>
<dbReference type="EMBL" id="PYLP01000005">
    <property type="protein sequence ID" value="PST40734.1"/>
    <property type="molecule type" value="Genomic_DNA"/>
</dbReference>
<feature type="transmembrane region" description="Helical" evidence="1">
    <location>
        <begin position="318"/>
        <end position="339"/>
    </location>
</feature>
<sequence>MIKMAIHMLFVEKKKLMSFIYSLSATFVVCLLFIQFFTNPYLKKIIKIGHKVVFDAAYALPEDVVKLNDNFIVILLSFVLLVICISLISYSCYYHCLMTSREIGLLKLSGYNLIQIIGYKMIQMVVVMSISLLISNLVYLFLNPLFLYFIKSYLKIEMPLILLNKELYEFLFMIVGILFIFIVFLETRYALSTNICELLTNHTMNHYKEDKRILKIPDTVYIIAYMLGILTMYSSYELNAGFSIAACIGAIGAYGMFYYFIPHTILDMFDHLKLSGEKYVSLGDVSIFMQQSKSLIVYIMLSIILFPTFILVTTQRPFIFMILQIAFILINILLSTSLMNRFFIDLYEKKNHYSNLFKIGLNRKEVIQVSTQQGNYFYGLFWIFTLIYMFCIISVFYLKIQISLSIILCLVLEYMIPYLISQIVVYMSKRRNTL</sequence>
<gene>
    <name evidence="2" type="ORF">C7U55_05580</name>
</gene>
<feature type="transmembrane region" description="Helical" evidence="1">
    <location>
        <begin position="295"/>
        <end position="312"/>
    </location>
</feature>